<evidence type="ECO:0000256" key="1">
    <source>
        <dbReference type="SAM" id="SignalP"/>
    </source>
</evidence>
<dbReference type="SMART" id="SM00494">
    <property type="entry name" value="ChtBD2"/>
    <property type="match status" value="2"/>
</dbReference>
<evidence type="ECO:0000259" key="2">
    <source>
        <dbReference type="PROSITE" id="PS50940"/>
    </source>
</evidence>
<keyword evidence="7" id="KW-1185">Reference proteome</keyword>
<dbReference type="Proteomes" id="UP000663832">
    <property type="component" value="Unassembled WGS sequence"/>
</dbReference>
<evidence type="ECO:0000313" key="6">
    <source>
        <dbReference type="EMBL" id="CAF1540188.1"/>
    </source>
</evidence>
<dbReference type="Proteomes" id="UP000663877">
    <property type="component" value="Unassembled WGS sequence"/>
</dbReference>
<proteinExistence type="predicted"/>
<dbReference type="EMBL" id="CAJNOM010000681">
    <property type="protein sequence ID" value="CAF1540188.1"/>
    <property type="molecule type" value="Genomic_DNA"/>
</dbReference>
<dbReference type="EMBL" id="CAJNOI010000128">
    <property type="protein sequence ID" value="CAF1102762.1"/>
    <property type="molecule type" value="Genomic_DNA"/>
</dbReference>
<dbReference type="OrthoDB" id="6020543at2759"/>
<feature type="signal peptide" evidence="1">
    <location>
        <begin position="1"/>
        <end position="22"/>
    </location>
</feature>
<name>A0A815A9Y7_9BILA</name>
<dbReference type="AlphaFoldDB" id="A0A815A9Y7"/>
<reference evidence="4" key="1">
    <citation type="submission" date="2021-02" db="EMBL/GenBank/DDBJ databases">
        <authorList>
            <person name="Nowell W R."/>
        </authorList>
    </citation>
    <scope>NUCLEOTIDE SEQUENCE</scope>
</reference>
<feature type="chain" id="PRO_5035604220" description="Chitin-binding type-2 domain-containing protein" evidence="1">
    <location>
        <begin position="23"/>
        <end position="227"/>
    </location>
</feature>
<dbReference type="InterPro" id="IPR036508">
    <property type="entry name" value="Chitin-bd_dom_sf"/>
</dbReference>
<evidence type="ECO:0000313" key="4">
    <source>
        <dbReference type="EMBL" id="CAF1252741.1"/>
    </source>
</evidence>
<dbReference type="Pfam" id="PF01607">
    <property type="entry name" value="CBM_14"/>
    <property type="match status" value="1"/>
</dbReference>
<dbReference type="PROSITE" id="PS50940">
    <property type="entry name" value="CHIT_BIND_II"/>
    <property type="match status" value="1"/>
</dbReference>
<evidence type="ECO:0000313" key="3">
    <source>
        <dbReference type="EMBL" id="CAF1102762.1"/>
    </source>
</evidence>
<sequence length="227" mass="26456">MSGIKIIVITFLLCLFIINSICKNDICINKSNGFYADYTSLNCQTFYFCFNETLNKTLQCLNSSEPIFSTYRQRCIGVNPLYDECYLVNINENHENCAWFSVQLSTTSNLTYHYSCLYPFLFDLESKGCKHYSQVQCNQRFEPKDACDYHHPQIHSSIDERPCWLIPSCRNKTNGFHGNQLQECSSYYECKDERFLNLTTCPKNMHFSDKSKTCLITLSNCENSTKF</sequence>
<dbReference type="GO" id="GO:0008061">
    <property type="term" value="F:chitin binding"/>
    <property type="evidence" value="ECO:0007669"/>
    <property type="project" value="InterPro"/>
</dbReference>
<dbReference type="InterPro" id="IPR002557">
    <property type="entry name" value="Chitin-bd_dom"/>
</dbReference>
<dbReference type="SUPFAM" id="SSF57625">
    <property type="entry name" value="Invertebrate chitin-binding proteins"/>
    <property type="match status" value="1"/>
</dbReference>
<gene>
    <name evidence="3" type="ORF">BJG266_LOCUS21446</name>
    <name evidence="4" type="ORF">BJG266_LOCUS29680</name>
    <name evidence="5" type="ORF">QVE165_LOCUS46222</name>
    <name evidence="6" type="ORF">QVE165_LOCUS46262</name>
</gene>
<accession>A0A815A9Y7</accession>
<evidence type="ECO:0000313" key="8">
    <source>
        <dbReference type="Proteomes" id="UP000663877"/>
    </source>
</evidence>
<protein>
    <recommendedName>
        <fullName evidence="2">Chitin-binding type-2 domain-containing protein</fullName>
    </recommendedName>
</protein>
<comment type="caution">
    <text evidence="4">The sequence shown here is derived from an EMBL/GenBank/DDBJ whole genome shotgun (WGS) entry which is preliminary data.</text>
</comment>
<dbReference type="EMBL" id="CAJNOI010000350">
    <property type="protein sequence ID" value="CAF1252741.1"/>
    <property type="molecule type" value="Genomic_DNA"/>
</dbReference>
<organism evidence="4 8">
    <name type="scientific">Adineta steineri</name>
    <dbReference type="NCBI Taxonomy" id="433720"/>
    <lineage>
        <taxon>Eukaryota</taxon>
        <taxon>Metazoa</taxon>
        <taxon>Spiralia</taxon>
        <taxon>Gnathifera</taxon>
        <taxon>Rotifera</taxon>
        <taxon>Eurotatoria</taxon>
        <taxon>Bdelloidea</taxon>
        <taxon>Adinetida</taxon>
        <taxon>Adinetidae</taxon>
        <taxon>Adineta</taxon>
    </lineage>
</organism>
<dbReference type="Gene3D" id="2.170.140.10">
    <property type="entry name" value="Chitin binding domain"/>
    <property type="match status" value="1"/>
</dbReference>
<dbReference type="EMBL" id="CAJNOM010000679">
    <property type="protein sequence ID" value="CAF1539666.1"/>
    <property type="molecule type" value="Genomic_DNA"/>
</dbReference>
<evidence type="ECO:0000313" key="5">
    <source>
        <dbReference type="EMBL" id="CAF1539666.1"/>
    </source>
</evidence>
<feature type="domain" description="Chitin-binding type-2" evidence="2">
    <location>
        <begin position="166"/>
        <end position="223"/>
    </location>
</feature>
<keyword evidence="1" id="KW-0732">Signal</keyword>
<evidence type="ECO:0000313" key="7">
    <source>
        <dbReference type="Proteomes" id="UP000663832"/>
    </source>
</evidence>
<dbReference type="GO" id="GO:0005576">
    <property type="term" value="C:extracellular region"/>
    <property type="evidence" value="ECO:0007669"/>
    <property type="project" value="InterPro"/>
</dbReference>